<sequence>MTDNAGVDVIEVRPGLLMLRFPIGQAYLWVDGDDDLTLIDAGWAGAAPRIEEALRGRGLRPEGLRRIVLTHCHRDHVGAAGELAARYGAEVMAHALDAPVVRGEAPVPDPVLLDWEVPLYEHGLTVPVAPPTRVDREVRDGDGLGFGGGARVVHTPGHTDGSIAVHLPRHGVLFTGDTVASVGRPALGVFHVDRERAGASMRRLAGLAPDTVCCGHGDPLTDGAADALREAAERDAPAPRR</sequence>
<protein>
    <submittedName>
        <fullName evidence="2">Metallo-beta-lactamase superfamily protein</fullName>
    </submittedName>
</protein>
<dbReference type="PANTHER" id="PTHR42951">
    <property type="entry name" value="METALLO-BETA-LACTAMASE DOMAIN-CONTAINING"/>
    <property type="match status" value="1"/>
</dbReference>
<gene>
    <name evidence="2" type="ORF">GCM10010274_38290</name>
</gene>
<keyword evidence="3" id="KW-1185">Reference proteome</keyword>
<dbReference type="InterPro" id="IPR050855">
    <property type="entry name" value="NDM-1-like"/>
</dbReference>
<evidence type="ECO:0000259" key="1">
    <source>
        <dbReference type="SMART" id="SM00849"/>
    </source>
</evidence>
<evidence type="ECO:0000313" key="3">
    <source>
        <dbReference type="Proteomes" id="UP000636661"/>
    </source>
</evidence>
<dbReference type="InterPro" id="IPR036866">
    <property type="entry name" value="RibonucZ/Hydroxyglut_hydro"/>
</dbReference>
<evidence type="ECO:0000313" key="2">
    <source>
        <dbReference type="EMBL" id="GGU46300.1"/>
    </source>
</evidence>
<name>A0A918I0H8_9ACTN</name>
<dbReference type="SUPFAM" id="SSF56281">
    <property type="entry name" value="Metallo-hydrolase/oxidoreductase"/>
    <property type="match status" value="1"/>
</dbReference>
<comment type="caution">
    <text evidence="2">The sequence shown here is derived from an EMBL/GenBank/DDBJ whole genome shotgun (WGS) entry which is preliminary data.</text>
</comment>
<dbReference type="InterPro" id="IPR001279">
    <property type="entry name" value="Metallo-B-lactamas"/>
</dbReference>
<feature type="domain" description="Metallo-beta-lactamase" evidence="1">
    <location>
        <begin position="24"/>
        <end position="216"/>
    </location>
</feature>
<dbReference type="Gene3D" id="3.60.15.10">
    <property type="entry name" value="Ribonuclease Z/Hydroxyacylglutathione hydrolase-like"/>
    <property type="match status" value="1"/>
</dbReference>
<dbReference type="SMART" id="SM00849">
    <property type="entry name" value="Lactamase_B"/>
    <property type="match status" value="1"/>
</dbReference>
<accession>A0A918I0H8</accession>
<dbReference type="EMBL" id="BMTP01000009">
    <property type="protein sequence ID" value="GGU46300.1"/>
    <property type="molecule type" value="Genomic_DNA"/>
</dbReference>
<dbReference type="Pfam" id="PF00753">
    <property type="entry name" value="Lactamase_B"/>
    <property type="match status" value="1"/>
</dbReference>
<dbReference type="AlphaFoldDB" id="A0A918I0H8"/>
<dbReference type="CDD" id="cd07721">
    <property type="entry name" value="yflN-like_MBL-fold"/>
    <property type="match status" value="1"/>
</dbReference>
<dbReference type="Proteomes" id="UP000636661">
    <property type="component" value="Unassembled WGS sequence"/>
</dbReference>
<organism evidence="2 3">
    <name type="scientific">Streptomyces lavendofoliae</name>
    <dbReference type="NCBI Taxonomy" id="67314"/>
    <lineage>
        <taxon>Bacteria</taxon>
        <taxon>Bacillati</taxon>
        <taxon>Actinomycetota</taxon>
        <taxon>Actinomycetes</taxon>
        <taxon>Kitasatosporales</taxon>
        <taxon>Streptomycetaceae</taxon>
        <taxon>Streptomyces</taxon>
    </lineage>
</organism>
<reference evidence="2" key="1">
    <citation type="journal article" date="2014" name="Int. J. Syst. Evol. Microbiol.">
        <title>Complete genome sequence of Corynebacterium casei LMG S-19264T (=DSM 44701T), isolated from a smear-ripened cheese.</title>
        <authorList>
            <consortium name="US DOE Joint Genome Institute (JGI-PGF)"/>
            <person name="Walter F."/>
            <person name="Albersmeier A."/>
            <person name="Kalinowski J."/>
            <person name="Ruckert C."/>
        </authorList>
    </citation>
    <scope>NUCLEOTIDE SEQUENCE</scope>
    <source>
        <strain evidence="2">JCM 4391</strain>
    </source>
</reference>
<proteinExistence type="predicted"/>
<reference evidence="2" key="2">
    <citation type="submission" date="2020-09" db="EMBL/GenBank/DDBJ databases">
        <authorList>
            <person name="Sun Q."/>
            <person name="Ohkuma M."/>
        </authorList>
    </citation>
    <scope>NUCLEOTIDE SEQUENCE</scope>
    <source>
        <strain evidence="2">JCM 4391</strain>
    </source>
</reference>